<accession>S8ASW1</accession>
<dbReference type="EMBL" id="AQGS01000001">
    <property type="protein sequence ID" value="EPS45959.1"/>
    <property type="molecule type" value="Genomic_DNA"/>
</dbReference>
<dbReference type="InterPro" id="IPR011095">
    <property type="entry name" value="Dala_Dala_lig_C"/>
</dbReference>
<dbReference type="PROSITE" id="PS50975">
    <property type="entry name" value="ATP_GRASP"/>
    <property type="match status" value="1"/>
</dbReference>
<dbReference type="GO" id="GO:0071555">
    <property type="term" value="P:cell wall organization"/>
    <property type="evidence" value="ECO:0007669"/>
    <property type="project" value="UniProtKB-KW"/>
</dbReference>
<dbReference type="AlphaFoldDB" id="S8ASW1"/>
<dbReference type="InterPro" id="IPR013815">
    <property type="entry name" value="ATP_grasp_subdomain_1"/>
</dbReference>
<dbReference type="SUPFAM" id="SSF52440">
    <property type="entry name" value="PreATP-grasp domain"/>
    <property type="match status" value="1"/>
</dbReference>
<comment type="similarity">
    <text evidence="1">Belongs to the D-alanine--D-alanine ligase family.</text>
</comment>
<dbReference type="HOGENOM" id="CLU_039268_2_1_1"/>
<evidence type="ECO:0000256" key="2">
    <source>
        <dbReference type="ARBA" id="ARBA00022598"/>
    </source>
</evidence>
<dbReference type="GO" id="GO:0046872">
    <property type="term" value="F:metal ion binding"/>
    <property type="evidence" value="ECO:0007669"/>
    <property type="project" value="InterPro"/>
</dbReference>
<keyword evidence="2" id="KW-0436">Ligase</keyword>
<name>S8ASW1_DACHA</name>
<feature type="domain" description="ATP-grasp" evidence="5">
    <location>
        <begin position="125"/>
        <end position="375"/>
    </location>
</feature>
<dbReference type="PANTHER" id="PTHR23132">
    <property type="entry name" value="D-ALANINE--D-ALANINE LIGASE"/>
    <property type="match status" value="1"/>
</dbReference>
<reference evidence="7" key="2">
    <citation type="submission" date="2013-04" db="EMBL/GenBank/DDBJ databases">
        <title>Genomic mechanisms accounting for the adaptation to parasitism in nematode-trapping fungi.</title>
        <authorList>
            <person name="Ahren D.G."/>
        </authorList>
    </citation>
    <scope>NUCLEOTIDE SEQUENCE [LARGE SCALE GENOMIC DNA]</scope>
    <source>
        <strain evidence="7">CBS 200.50</strain>
    </source>
</reference>
<dbReference type="InterPro" id="IPR011761">
    <property type="entry name" value="ATP-grasp"/>
</dbReference>
<dbReference type="OMA" id="RWDLVFN"/>
<dbReference type="GO" id="GO:0008716">
    <property type="term" value="F:D-alanine-D-alanine ligase activity"/>
    <property type="evidence" value="ECO:0007669"/>
    <property type="project" value="InterPro"/>
</dbReference>
<keyword evidence="7" id="KW-1185">Reference proteome</keyword>
<dbReference type="Gene3D" id="3.30.1490.20">
    <property type="entry name" value="ATP-grasp fold, A domain"/>
    <property type="match status" value="1"/>
</dbReference>
<dbReference type="GO" id="GO:0005524">
    <property type="term" value="F:ATP binding"/>
    <property type="evidence" value="ECO:0007669"/>
    <property type="project" value="UniProtKB-UniRule"/>
</dbReference>
<gene>
    <name evidence="6" type="ORF">H072_4</name>
</gene>
<dbReference type="OrthoDB" id="2013972at2759"/>
<keyword evidence="3" id="KW-0961">Cell wall biogenesis/degradation</keyword>
<protein>
    <recommendedName>
        <fullName evidence="5">ATP-grasp domain-containing protein</fullName>
    </recommendedName>
</protein>
<reference evidence="6 7" key="1">
    <citation type="journal article" date="2013" name="PLoS Genet.">
        <title>Genomic mechanisms accounting for the adaptation to parasitism in nematode-trapping fungi.</title>
        <authorList>
            <person name="Meerupati T."/>
            <person name="Andersson K.M."/>
            <person name="Friman E."/>
            <person name="Kumar D."/>
            <person name="Tunlid A."/>
            <person name="Ahren D."/>
        </authorList>
    </citation>
    <scope>NUCLEOTIDE SEQUENCE [LARGE SCALE GENOMIC DNA]</scope>
    <source>
        <strain evidence="6 7">CBS 200.50</strain>
    </source>
</reference>
<keyword evidence="4" id="KW-0067">ATP-binding</keyword>
<dbReference type="PANTHER" id="PTHR23132:SF23">
    <property type="entry name" value="D-ALANINE--D-ALANINE LIGASE B"/>
    <property type="match status" value="1"/>
</dbReference>
<sequence>MAKLSKRHLRIAYLTENKEEYKTYGYSNEECGELNSEHARSEVISGLEALGHNVEYVGDIKSLVIRLAQADHGNFPWDLVFNDTSGFRGSAREAQVPGLLEAYNIPFTFSNASTFATCLDKGITKMALEFYGIPTAPFAIISSDSVNSKKYSKPALRAIYESKYSSEILDSFPLFVKPAAEGTSKGIDPSCKVFKIHDLETTVADLCRQYTGQDILIETFLKGREFTVGIAGSGEKSKVIGILETCWNNGGRSAHLQEHVQLGVTNSKPNASDFFTFDLKDKWGSLGNEPVEMSPDPDDPEVRSACENALKAWKALKCRDLGRVDLRSDGFGANAVPCVIEINPLAGLTPGRSCLCVIAQNSGISYPELLDLAVESARERIQAA</sequence>
<evidence type="ECO:0000313" key="6">
    <source>
        <dbReference type="EMBL" id="EPS45959.1"/>
    </source>
</evidence>
<evidence type="ECO:0000256" key="1">
    <source>
        <dbReference type="ARBA" id="ARBA00010871"/>
    </source>
</evidence>
<dbReference type="SUPFAM" id="SSF56059">
    <property type="entry name" value="Glutathione synthetase ATP-binding domain-like"/>
    <property type="match status" value="1"/>
</dbReference>
<evidence type="ECO:0000256" key="4">
    <source>
        <dbReference type="PROSITE-ProRule" id="PRU00409"/>
    </source>
</evidence>
<dbReference type="STRING" id="1284197.S8ASW1"/>
<proteinExistence type="inferred from homology"/>
<comment type="caution">
    <text evidence="6">The sequence shown here is derived from an EMBL/GenBank/DDBJ whole genome shotgun (WGS) entry which is preliminary data.</text>
</comment>
<dbReference type="Gene3D" id="3.30.470.20">
    <property type="entry name" value="ATP-grasp fold, B domain"/>
    <property type="match status" value="1"/>
</dbReference>
<evidence type="ECO:0000256" key="3">
    <source>
        <dbReference type="ARBA" id="ARBA00023316"/>
    </source>
</evidence>
<evidence type="ECO:0000313" key="7">
    <source>
        <dbReference type="Proteomes" id="UP000015100"/>
    </source>
</evidence>
<dbReference type="Proteomes" id="UP000015100">
    <property type="component" value="Unassembled WGS sequence"/>
</dbReference>
<evidence type="ECO:0000259" key="5">
    <source>
        <dbReference type="PROSITE" id="PS50975"/>
    </source>
</evidence>
<dbReference type="Gene3D" id="3.40.50.20">
    <property type="match status" value="1"/>
</dbReference>
<organism evidence="6 7">
    <name type="scientific">Dactylellina haptotyla (strain CBS 200.50)</name>
    <name type="common">Nematode-trapping fungus</name>
    <name type="synonym">Monacrosporium haptotylum</name>
    <dbReference type="NCBI Taxonomy" id="1284197"/>
    <lineage>
        <taxon>Eukaryota</taxon>
        <taxon>Fungi</taxon>
        <taxon>Dikarya</taxon>
        <taxon>Ascomycota</taxon>
        <taxon>Pezizomycotina</taxon>
        <taxon>Orbiliomycetes</taxon>
        <taxon>Orbiliales</taxon>
        <taxon>Orbiliaceae</taxon>
        <taxon>Dactylellina</taxon>
    </lineage>
</organism>
<dbReference type="Pfam" id="PF07478">
    <property type="entry name" value="Dala_Dala_lig_C"/>
    <property type="match status" value="2"/>
</dbReference>
<dbReference type="eggNOG" id="ENOG502RB81">
    <property type="taxonomic scope" value="Eukaryota"/>
</dbReference>
<keyword evidence="4" id="KW-0547">Nucleotide-binding</keyword>
<dbReference type="InterPro" id="IPR016185">
    <property type="entry name" value="PreATP-grasp_dom_sf"/>
</dbReference>